<dbReference type="PANTHER" id="PTHR30231">
    <property type="entry name" value="DNA POLYMERASE III SUBUNIT EPSILON"/>
    <property type="match status" value="1"/>
</dbReference>
<dbReference type="Proteomes" id="UP001602245">
    <property type="component" value="Unassembled WGS sequence"/>
</dbReference>
<dbReference type="RefSeq" id="WP_211216455.1">
    <property type="nucleotide sequence ID" value="NZ_JBIAZU010000001.1"/>
</dbReference>
<reference evidence="5 6" key="1">
    <citation type="submission" date="2024-10" db="EMBL/GenBank/DDBJ databases">
        <title>The Natural Products Discovery Center: Release of the First 8490 Sequenced Strains for Exploring Actinobacteria Biosynthetic Diversity.</title>
        <authorList>
            <person name="Kalkreuter E."/>
            <person name="Kautsar S.A."/>
            <person name="Yang D."/>
            <person name="Bader C.D."/>
            <person name="Teijaro C.N."/>
            <person name="Fluegel L."/>
            <person name="Davis C.M."/>
            <person name="Simpson J.R."/>
            <person name="Lauterbach L."/>
            <person name="Steele A.D."/>
            <person name="Gui C."/>
            <person name="Meng S."/>
            <person name="Li G."/>
            <person name="Viehrig K."/>
            <person name="Ye F."/>
            <person name="Su P."/>
            <person name="Kiefer A.F."/>
            <person name="Nichols A."/>
            <person name="Cepeda A.J."/>
            <person name="Yan W."/>
            <person name="Fan B."/>
            <person name="Jiang Y."/>
            <person name="Adhikari A."/>
            <person name="Zheng C.-J."/>
            <person name="Schuster L."/>
            <person name="Cowan T.M."/>
            <person name="Smanski M.J."/>
            <person name="Chevrette M.G."/>
            <person name="De Carvalho L.P.S."/>
            <person name="Shen B."/>
        </authorList>
    </citation>
    <scope>NUCLEOTIDE SEQUENCE [LARGE SCALE GENOMIC DNA]</scope>
    <source>
        <strain evidence="5 6">NPDC000087</strain>
    </source>
</reference>
<dbReference type="Gene3D" id="3.30.420.10">
    <property type="entry name" value="Ribonuclease H-like superfamily/Ribonuclease H"/>
    <property type="match status" value="1"/>
</dbReference>
<sequence>MRSARTMFRRRAPLPTPHPRTPWRAAEYCVIDLETTGLNLGRDEIVAYGAAIVAEARISCGRSAYGLVRPARPVSVAALTVHGLRSADLVDAPTIDEAVDDLVGLLTNRVVVAHAAWIERAFLNRALRPRGMSLGRAVLDTAALLRACRLADVSAAREPDLETASRRLGLPVHTPHHALGDSFTTAQVFLALATRLERGHTGSNPRPLTLRQLYAISRHHSLDRRTA</sequence>
<keyword evidence="2" id="KW-0378">Hydrolase</keyword>
<keyword evidence="6" id="KW-1185">Reference proteome</keyword>
<dbReference type="SMART" id="SM00479">
    <property type="entry name" value="EXOIII"/>
    <property type="match status" value="1"/>
</dbReference>
<evidence type="ECO:0000256" key="1">
    <source>
        <dbReference type="ARBA" id="ARBA00022722"/>
    </source>
</evidence>
<accession>A0ABW6W979</accession>
<evidence type="ECO:0000256" key="2">
    <source>
        <dbReference type="ARBA" id="ARBA00022801"/>
    </source>
</evidence>
<comment type="caution">
    <text evidence="5">The sequence shown here is derived from an EMBL/GenBank/DDBJ whole genome shotgun (WGS) entry which is preliminary data.</text>
</comment>
<evidence type="ECO:0000256" key="3">
    <source>
        <dbReference type="ARBA" id="ARBA00022839"/>
    </source>
</evidence>
<keyword evidence="3" id="KW-0269">Exonuclease</keyword>
<dbReference type="NCBIfam" id="TIGR00573">
    <property type="entry name" value="dnaq"/>
    <property type="match status" value="1"/>
</dbReference>
<dbReference type="InterPro" id="IPR036397">
    <property type="entry name" value="RNaseH_sf"/>
</dbReference>
<evidence type="ECO:0000313" key="5">
    <source>
        <dbReference type="EMBL" id="MFF5289476.1"/>
    </source>
</evidence>
<proteinExistence type="predicted"/>
<dbReference type="CDD" id="cd06127">
    <property type="entry name" value="DEDDh"/>
    <property type="match status" value="1"/>
</dbReference>
<name>A0ABW6W979_9ACTN</name>
<dbReference type="PANTHER" id="PTHR30231:SF4">
    <property type="entry name" value="PROTEIN NEN2"/>
    <property type="match status" value="1"/>
</dbReference>
<organism evidence="5 6">
    <name type="scientific">Paractinoplanes globisporus</name>
    <dbReference type="NCBI Taxonomy" id="113565"/>
    <lineage>
        <taxon>Bacteria</taxon>
        <taxon>Bacillati</taxon>
        <taxon>Actinomycetota</taxon>
        <taxon>Actinomycetes</taxon>
        <taxon>Micromonosporales</taxon>
        <taxon>Micromonosporaceae</taxon>
        <taxon>Paractinoplanes</taxon>
    </lineage>
</organism>
<dbReference type="EMBL" id="JBIAZU010000001">
    <property type="protein sequence ID" value="MFF5289476.1"/>
    <property type="molecule type" value="Genomic_DNA"/>
</dbReference>
<dbReference type="InterPro" id="IPR012337">
    <property type="entry name" value="RNaseH-like_sf"/>
</dbReference>
<gene>
    <name evidence="5" type="ORF">ACFY35_08565</name>
</gene>
<keyword evidence="1" id="KW-0540">Nuclease</keyword>
<dbReference type="Pfam" id="PF00929">
    <property type="entry name" value="RNase_T"/>
    <property type="match status" value="1"/>
</dbReference>
<evidence type="ECO:0000259" key="4">
    <source>
        <dbReference type="SMART" id="SM00479"/>
    </source>
</evidence>
<dbReference type="InterPro" id="IPR006054">
    <property type="entry name" value="DnaQ"/>
</dbReference>
<evidence type="ECO:0000313" key="6">
    <source>
        <dbReference type="Proteomes" id="UP001602245"/>
    </source>
</evidence>
<protein>
    <submittedName>
        <fullName evidence="5">PolC-type DNA polymerase III</fullName>
    </submittedName>
</protein>
<dbReference type="SUPFAM" id="SSF53098">
    <property type="entry name" value="Ribonuclease H-like"/>
    <property type="match status" value="1"/>
</dbReference>
<dbReference type="InterPro" id="IPR013520">
    <property type="entry name" value="Ribonucl_H"/>
</dbReference>
<feature type="domain" description="Exonuclease" evidence="4">
    <location>
        <begin position="27"/>
        <end position="198"/>
    </location>
</feature>